<comment type="caution">
    <text evidence="1">The sequence shown here is derived from an EMBL/GenBank/DDBJ whole genome shotgun (WGS) entry which is preliminary data.</text>
</comment>
<evidence type="ECO:0000313" key="1">
    <source>
        <dbReference type="EMBL" id="GAG88954.1"/>
    </source>
</evidence>
<name>X1B032_9ZZZZ</name>
<evidence type="ECO:0008006" key="2">
    <source>
        <dbReference type="Google" id="ProtNLM"/>
    </source>
</evidence>
<proteinExistence type="predicted"/>
<feature type="non-terminal residue" evidence="1">
    <location>
        <position position="1"/>
    </location>
</feature>
<reference evidence="1" key="1">
    <citation type="journal article" date="2014" name="Front. Microbiol.">
        <title>High frequency of phylogenetically diverse reductive dehalogenase-homologous genes in deep subseafloor sedimentary metagenomes.</title>
        <authorList>
            <person name="Kawai M."/>
            <person name="Futagami T."/>
            <person name="Toyoda A."/>
            <person name="Takaki Y."/>
            <person name="Nishi S."/>
            <person name="Hori S."/>
            <person name="Arai W."/>
            <person name="Tsubouchi T."/>
            <person name="Morono Y."/>
            <person name="Uchiyama I."/>
            <person name="Ito T."/>
            <person name="Fujiyama A."/>
            <person name="Inagaki F."/>
            <person name="Takami H."/>
        </authorList>
    </citation>
    <scope>NUCLEOTIDE SEQUENCE</scope>
    <source>
        <strain evidence="1">Expedition CK06-06</strain>
    </source>
</reference>
<dbReference type="AlphaFoldDB" id="X1B032"/>
<sequence>DRVAIIDFGKLVGLGSPKELMEEHDSKNLEDVFLKITGRKILEGI</sequence>
<organism evidence="1">
    <name type="scientific">marine sediment metagenome</name>
    <dbReference type="NCBI Taxonomy" id="412755"/>
    <lineage>
        <taxon>unclassified sequences</taxon>
        <taxon>metagenomes</taxon>
        <taxon>ecological metagenomes</taxon>
    </lineage>
</organism>
<gene>
    <name evidence="1" type="ORF">S01H4_27037</name>
</gene>
<accession>X1B032</accession>
<dbReference type="EMBL" id="BART01013134">
    <property type="protein sequence ID" value="GAG88954.1"/>
    <property type="molecule type" value="Genomic_DNA"/>
</dbReference>
<protein>
    <recommendedName>
        <fullName evidence="2">DUF4162 domain-containing protein</fullName>
    </recommendedName>
</protein>